<organism evidence="2 3">
    <name type="scientific">Ajellomyces capsulatus (strain H143)</name>
    <name type="common">Darling's disease fungus</name>
    <name type="synonym">Histoplasma capsulatum</name>
    <dbReference type="NCBI Taxonomy" id="544712"/>
    <lineage>
        <taxon>Eukaryota</taxon>
        <taxon>Fungi</taxon>
        <taxon>Dikarya</taxon>
        <taxon>Ascomycota</taxon>
        <taxon>Pezizomycotina</taxon>
        <taxon>Eurotiomycetes</taxon>
        <taxon>Eurotiomycetidae</taxon>
        <taxon>Onygenales</taxon>
        <taxon>Ajellomycetaceae</taxon>
        <taxon>Histoplasma</taxon>
    </lineage>
</organism>
<evidence type="ECO:0000313" key="3">
    <source>
        <dbReference type="Proteomes" id="UP000002624"/>
    </source>
</evidence>
<sequence length="107" mass="11382">MPIETKDKEENIPPSDKRTNEISSQSPSVGDQLLPPFPQIIVYRASATEDTALANNRSTPSAPSALSPLHPLSSNQETQHPPPSPPPPPPPPSPPQPPWPPPSPPPS</sequence>
<reference evidence="3" key="1">
    <citation type="submission" date="2009-05" db="EMBL/GenBank/DDBJ databases">
        <title>The genome sequence of Ajellomyces capsulatus strain H143.</title>
        <authorList>
            <person name="Champion M."/>
            <person name="Cuomo C.A."/>
            <person name="Ma L.-J."/>
            <person name="Henn M.R."/>
            <person name="Sil A."/>
            <person name="Goldman B."/>
            <person name="Young S.K."/>
            <person name="Kodira C.D."/>
            <person name="Zeng Q."/>
            <person name="Koehrsen M."/>
            <person name="Alvarado L."/>
            <person name="Berlin A.M."/>
            <person name="Borenstein D."/>
            <person name="Chen Z."/>
            <person name="Engels R."/>
            <person name="Freedman E."/>
            <person name="Gellesch M."/>
            <person name="Goldberg J."/>
            <person name="Griggs A."/>
            <person name="Gujja S."/>
            <person name="Heiman D.I."/>
            <person name="Hepburn T.A."/>
            <person name="Howarth C."/>
            <person name="Jen D."/>
            <person name="Larson L."/>
            <person name="Lewis B."/>
            <person name="Mehta T."/>
            <person name="Park D."/>
            <person name="Pearson M."/>
            <person name="Roberts A."/>
            <person name="Saif S."/>
            <person name="Shea T.D."/>
            <person name="Shenoy N."/>
            <person name="Sisk P."/>
            <person name="Stolte C."/>
            <person name="Sykes S."/>
            <person name="Walk T."/>
            <person name="White J."/>
            <person name="Yandava C."/>
            <person name="Klein B."/>
            <person name="McEwen J.G."/>
            <person name="Puccia R."/>
            <person name="Goldman G.H."/>
            <person name="Felipe M.S."/>
            <person name="Nino-Vega G."/>
            <person name="San-Blas G."/>
            <person name="Taylor J.W."/>
            <person name="Mendoza L."/>
            <person name="Galagan J.E."/>
            <person name="Nusbaum C."/>
            <person name="Birren B.W."/>
        </authorList>
    </citation>
    <scope>NUCLEOTIDE SEQUENCE [LARGE SCALE GENOMIC DNA]</scope>
    <source>
        <strain evidence="3">H143</strain>
    </source>
</reference>
<dbReference type="HOGENOM" id="CLU_2209283_0_0_1"/>
<feature type="compositionally biased region" description="Low complexity" evidence="1">
    <location>
        <begin position="58"/>
        <end position="74"/>
    </location>
</feature>
<proteinExistence type="predicted"/>
<dbReference type="VEuPathDB" id="FungiDB:HCDG_05679"/>
<feature type="region of interest" description="Disordered" evidence="1">
    <location>
        <begin position="52"/>
        <end position="107"/>
    </location>
</feature>
<feature type="compositionally biased region" description="Basic and acidic residues" evidence="1">
    <location>
        <begin position="1"/>
        <end position="20"/>
    </location>
</feature>
<protein>
    <submittedName>
        <fullName evidence="2">Uncharacterized protein</fullName>
    </submittedName>
</protein>
<gene>
    <name evidence="2" type="ORF">HCDG_05679</name>
</gene>
<feature type="region of interest" description="Disordered" evidence="1">
    <location>
        <begin position="1"/>
        <end position="35"/>
    </location>
</feature>
<feature type="compositionally biased region" description="Pro residues" evidence="1">
    <location>
        <begin position="80"/>
        <end position="107"/>
    </location>
</feature>
<dbReference type="AlphaFoldDB" id="C6HHJ8"/>
<dbReference type="EMBL" id="GG692427">
    <property type="protein sequence ID" value="EER40282.1"/>
    <property type="molecule type" value="Genomic_DNA"/>
</dbReference>
<accession>C6HHJ8</accession>
<evidence type="ECO:0000313" key="2">
    <source>
        <dbReference type="EMBL" id="EER40282.1"/>
    </source>
</evidence>
<dbReference type="Proteomes" id="UP000002624">
    <property type="component" value="Unassembled WGS sequence"/>
</dbReference>
<name>C6HHJ8_AJECH</name>
<evidence type="ECO:0000256" key="1">
    <source>
        <dbReference type="SAM" id="MobiDB-lite"/>
    </source>
</evidence>